<protein>
    <submittedName>
        <fullName evidence="1">Uncharacterized protein</fullName>
    </submittedName>
</protein>
<organism evidence="1 2">
    <name type="scientific">Boeremia exigua</name>
    <dbReference type="NCBI Taxonomy" id="749465"/>
    <lineage>
        <taxon>Eukaryota</taxon>
        <taxon>Fungi</taxon>
        <taxon>Dikarya</taxon>
        <taxon>Ascomycota</taxon>
        <taxon>Pezizomycotina</taxon>
        <taxon>Dothideomycetes</taxon>
        <taxon>Pleosporomycetidae</taxon>
        <taxon>Pleosporales</taxon>
        <taxon>Pleosporineae</taxon>
        <taxon>Didymellaceae</taxon>
        <taxon>Boeremia</taxon>
    </lineage>
</organism>
<evidence type="ECO:0000313" key="1">
    <source>
        <dbReference type="EMBL" id="KAJ8113255.1"/>
    </source>
</evidence>
<name>A0ACC2IDK7_9PLEO</name>
<reference evidence="1" key="1">
    <citation type="submission" date="2022-11" db="EMBL/GenBank/DDBJ databases">
        <title>Genome Sequence of Boeremia exigua.</title>
        <authorList>
            <person name="Buettner E."/>
        </authorList>
    </citation>
    <scope>NUCLEOTIDE SEQUENCE</scope>
    <source>
        <strain evidence="1">CU02</strain>
    </source>
</reference>
<evidence type="ECO:0000313" key="2">
    <source>
        <dbReference type="Proteomes" id="UP001153331"/>
    </source>
</evidence>
<keyword evidence="2" id="KW-1185">Reference proteome</keyword>
<sequence length="264" mass="27781">MLALLTLALFSTSVHGDITTAIWAYSNPDPMDYTSVGSVVGSSSDRTTVEFTVADYTNTKDTTSPTPETFTLGGLTYVEYTVTATIPVIEGYSTGTVVVACSRANEQVLNATCMQSVVGTESSMSEYCGFYSRSEIQTTTYLYFDSPRSDRSAHTYTATQTNDFRGGMPTWCTNSTALSERAKQPTTFEGDAMATHALVLTAGLEKLSASATGSGLEAGSAASTTRGGTSTPTSATQSIATTGAAVSKHLLVLLVINAIVAFFR</sequence>
<comment type="caution">
    <text evidence="1">The sequence shown here is derived from an EMBL/GenBank/DDBJ whole genome shotgun (WGS) entry which is preliminary data.</text>
</comment>
<dbReference type="Proteomes" id="UP001153331">
    <property type="component" value="Unassembled WGS sequence"/>
</dbReference>
<dbReference type="EMBL" id="JAPHNI010000265">
    <property type="protein sequence ID" value="KAJ8113255.1"/>
    <property type="molecule type" value="Genomic_DNA"/>
</dbReference>
<gene>
    <name evidence="1" type="ORF">OPT61_g4572</name>
</gene>
<accession>A0ACC2IDK7</accession>
<proteinExistence type="predicted"/>